<evidence type="ECO:0000313" key="6">
    <source>
        <dbReference type="Proteomes" id="UP001224428"/>
    </source>
</evidence>
<keyword evidence="2" id="KW-0547">Nucleotide-binding</keyword>
<sequence>METIKMINLKFGYNETSLFLPLNYTFKQGEMIAIVGNSGIGKTTFLKTLCGFIKPISGQVKICGLDVNLKNNRKKISKIIGFLTQENSLIEFENVFNNLYRETNLNEKFLNRMLGIVSKNNQKKIIDVLTSLNISDKILTRIDELSGGQKQRVNIARILLNNNKIILADEPTSSLDLKSAASIIDILFNIKKFKTIFIVIHNIHLLSDKFDKVIFFENNKINIIEKVNTKIINELKRKMEDYFE</sequence>
<dbReference type="PROSITE" id="PS00211">
    <property type="entry name" value="ABC_TRANSPORTER_1"/>
    <property type="match status" value="1"/>
</dbReference>
<name>A0AAJ1UWL9_9MOLU</name>
<keyword evidence="6" id="KW-1185">Reference proteome</keyword>
<dbReference type="PANTHER" id="PTHR42734">
    <property type="entry name" value="METAL TRANSPORT SYSTEM ATP-BINDING PROTEIN TM_0124-RELATED"/>
    <property type="match status" value="1"/>
</dbReference>
<dbReference type="InterPro" id="IPR050153">
    <property type="entry name" value="Metal_Ion_Import_ABC"/>
</dbReference>
<dbReference type="SMART" id="SM00382">
    <property type="entry name" value="AAA"/>
    <property type="match status" value="1"/>
</dbReference>
<evidence type="ECO:0000313" key="5">
    <source>
        <dbReference type="EMBL" id="MDJ1645595.1"/>
    </source>
</evidence>
<dbReference type="AlphaFoldDB" id="A0AAJ1UWL9"/>
<accession>A0AAJ1UWL9</accession>
<dbReference type="Proteomes" id="UP001224428">
    <property type="component" value="Unassembled WGS sequence"/>
</dbReference>
<organism evidence="5 6">
    <name type="scientific">Mycoplasma phocimorsus</name>
    <dbReference type="NCBI Taxonomy" id="3045839"/>
    <lineage>
        <taxon>Bacteria</taxon>
        <taxon>Bacillati</taxon>
        <taxon>Mycoplasmatota</taxon>
        <taxon>Mollicutes</taxon>
        <taxon>Mycoplasmataceae</taxon>
        <taxon>Mycoplasma</taxon>
    </lineage>
</organism>
<dbReference type="InterPro" id="IPR027417">
    <property type="entry name" value="P-loop_NTPase"/>
</dbReference>
<feature type="domain" description="ABC transporter" evidence="4">
    <location>
        <begin position="4"/>
        <end position="243"/>
    </location>
</feature>
<dbReference type="InterPro" id="IPR003439">
    <property type="entry name" value="ABC_transporter-like_ATP-bd"/>
</dbReference>
<dbReference type="GO" id="GO:0016887">
    <property type="term" value="F:ATP hydrolysis activity"/>
    <property type="evidence" value="ECO:0007669"/>
    <property type="project" value="InterPro"/>
</dbReference>
<dbReference type="InterPro" id="IPR017871">
    <property type="entry name" value="ABC_transporter-like_CS"/>
</dbReference>
<keyword evidence="3 5" id="KW-0067">ATP-binding</keyword>
<dbReference type="GO" id="GO:0005524">
    <property type="term" value="F:ATP binding"/>
    <property type="evidence" value="ECO:0007669"/>
    <property type="project" value="UniProtKB-KW"/>
</dbReference>
<comment type="caution">
    <text evidence="5">The sequence shown here is derived from an EMBL/GenBank/DDBJ whole genome shotgun (WGS) entry which is preliminary data.</text>
</comment>
<dbReference type="SUPFAM" id="SSF52540">
    <property type="entry name" value="P-loop containing nucleoside triphosphate hydrolases"/>
    <property type="match status" value="1"/>
</dbReference>
<keyword evidence="1" id="KW-0813">Transport</keyword>
<evidence type="ECO:0000256" key="1">
    <source>
        <dbReference type="ARBA" id="ARBA00022448"/>
    </source>
</evidence>
<dbReference type="RefSeq" id="WP_283827126.1">
    <property type="nucleotide sequence ID" value="NZ_JASDDP010000008.1"/>
</dbReference>
<dbReference type="EMBL" id="JASDDP010000008">
    <property type="protein sequence ID" value="MDJ1645595.1"/>
    <property type="molecule type" value="Genomic_DNA"/>
</dbReference>
<dbReference type="PROSITE" id="PS50893">
    <property type="entry name" value="ABC_TRANSPORTER_2"/>
    <property type="match status" value="1"/>
</dbReference>
<evidence type="ECO:0000256" key="3">
    <source>
        <dbReference type="ARBA" id="ARBA00022840"/>
    </source>
</evidence>
<evidence type="ECO:0000256" key="2">
    <source>
        <dbReference type="ARBA" id="ARBA00022741"/>
    </source>
</evidence>
<reference evidence="5" key="1">
    <citation type="submission" date="2023-05" db="EMBL/GenBank/DDBJ databases">
        <title>Mycoplasma phocimorsus sp. nov., isolated from Scandinavian patients with seal finger or septic arthritis after contact with seals.</title>
        <authorList>
            <person name="Skafte-Holm A."/>
            <person name="Pedersen T.R."/>
            <person name="Froelund M."/>
            <person name="Stegger M."/>
            <person name="Qvortrup K."/>
            <person name="Michaels D.L."/>
            <person name="Brown D.R."/>
            <person name="Jensen J.S."/>
        </authorList>
    </citation>
    <scope>NUCLEOTIDE SEQUENCE</scope>
    <source>
        <strain evidence="5">M5725</strain>
    </source>
</reference>
<gene>
    <name evidence="5" type="ORF">QLQ80_00625</name>
</gene>
<dbReference type="InterPro" id="IPR003593">
    <property type="entry name" value="AAA+_ATPase"/>
</dbReference>
<protein>
    <submittedName>
        <fullName evidence="5">ABC transporter ATP-binding protein</fullName>
    </submittedName>
</protein>
<dbReference type="Pfam" id="PF00005">
    <property type="entry name" value="ABC_tran"/>
    <property type="match status" value="1"/>
</dbReference>
<evidence type="ECO:0000259" key="4">
    <source>
        <dbReference type="PROSITE" id="PS50893"/>
    </source>
</evidence>
<proteinExistence type="predicted"/>
<dbReference type="Gene3D" id="3.40.50.300">
    <property type="entry name" value="P-loop containing nucleotide triphosphate hydrolases"/>
    <property type="match status" value="1"/>
</dbReference>